<sequence>MTELTPVLARRPAQDAQDAQADVRAGPPPASRRVPRDAVIRGVCIGFVLSLVLWGGLFALVVALHHLGR</sequence>
<evidence type="ECO:0000256" key="1">
    <source>
        <dbReference type="SAM" id="MobiDB-lite"/>
    </source>
</evidence>
<feature type="region of interest" description="Disordered" evidence="1">
    <location>
        <begin position="1"/>
        <end position="33"/>
    </location>
</feature>
<dbReference type="RefSeq" id="WP_182941120.1">
    <property type="nucleotide sequence ID" value="NZ_JABEQH010000003.1"/>
</dbReference>
<keyword evidence="2" id="KW-0472">Membrane</keyword>
<organism evidence="3 4">
    <name type="scientific">Gluconacetobacter johannae</name>
    <dbReference type="NCBI Taxonomy" id="112140"/>
    <lineage>
        <taxon>Bacteria</taxon>
        <taxon>Pseudomonadati</taxon>
        <taxon>Pseudomonadota</taxon>
        <taxon>Alphaproteobacteria</taxon>
        <taxon>Acetobacterales</taxon>
        <taxon>Acetobacteraceae</taxon>
        <taxon>Gluconacetobacter</taxon>
    </lineage>
</organism>
<evidence type="ECO:0000313" key="3">
    <source>
        <dbReference type="EMBL" id="MBB2174911.1"/>
    </source>
</evidence>
<name>A0A7W4P2A0_9PROT</name>
<evidence type="ECO:0000313" key="4">
    <source>
        <dbReference type="Proteomes" id="UP000561066"/>
    </source>
</evidence>
<accession>A0A7W4P2A0</accession>
<keyword evidence="2" id="KW-0812">Transmembrane</keyword>
<protein>
    <submittedName>
        <fullName evidence="3">Uncharacterized protein</fullName>
    </submittedName>
</protein>
<proteinExistence type="predicted"/>
<dbReference type="Proteomes" id="UP000561066">
    <property type="component" value="Unassembled WGS sequence"/>
</dbReference>
<keyword evidence="4" id="KW-1185">Reference proteome</keyword>
<gene>
    <name evidence="3" type="ORF">HLH21_03085</name>
</gene>
<keyword evidence="2" id="KW-1133">Transmembrane helix</keyword>
<feature type="transmembrane region" description="Helical" evidence="2">
    <location>
        <begin position="38"/>
        <end position="64"/>
    </location>
</feature>
<feature type="compositionally biased region" description="Low complexity" evidence="1">
    <location>
        <begin position="9"/>
        <end position="25"/>
    </location>
</feature>
<evidence type="ECO:0000256" key="2">
    <source>
        <dbReference type="SAM" id="Phobius"/>
    </source>
</evidence>
<reference evidence="3 4" key="1">
    <citation type="submission" date="2020-04" db="EMBL/GenBank/DDBJ databases">
        <title>Description of novel Gluconacetobacter.</title>
        <authorList>
            <person name="Sombolestani A."/>
        </authorList>
    </citation>
    <scope>NUCLEOTIDE SEQUENCE [LARGE SCALE GENOMIC DNA]</scope>
    <source>
        <strain evidence="3 4">LMG 21312</strain>
    </source>
</reference>
<dbReference type="EMBL" id="JABEQH010000003">
    <property type="protein sequence ID" value="MBB2174911.1"/>
    <property type="molecule type" value="Genomic_DNA"/>
</dbReference>
<dbReference type="AlphaFoldDB" id="A0A7W4P2A0"/>
<comment type="caution">
    <text evidence="3">The sequence shown here is derived from an EMBL/GenBank/DDBJ whole genome shotgun (WGS) entry which is preliminary data.</text>
</comment>